<comment type="caution">
    <text evidence="1">The sequence shown here is derived from an EMBL/GenBank/DDBJ whole genome shotgun (WGS) entry which is preliminary data.</text>
</comment>
<dbReference type="Proteomes" id="UP000253562">
    <property type="component" value="Unassembled WGS sequence"/>
</dbReference>
<proteinExistence type="predicted"/>
<name>A0A368KPT1_9BACT</name>
<accession>A0A368KPT1</accession>
<gene>
    <name evidence="1" type="ORF">DTL42_19345</name>
</gene>
<organism evidence="1 2">
    <name type="scientific">Bremerella cremea</name>
    <dbReference type="NCBI Taxonomy" id="1031537"/>
    <lineage>
        <taxon>Bacteria</taxon>
        <taxon>Pseudomonadati</taxon>
        <taxon>Planctomycetota</taxon>
        <taxon>Planctomycetia</taxon>
        <taxon>Pirellulales</taxon>
        <taxon>Pirellulaceae</taxon>
        <taxon>Bremerella</taxon>
    </lineage>
</organism>
<dbReference type="EMBL" id="QPEX01000042">
    <property type="protein sequence ID" value="RCS42295.1"/>
    <property type="molecule type" value="Genomic_DNA"/>
</dbReference>
<dbReference type="SUPFAM" id="SSF64496">
    <property type="entry name" value="DNA-binding domain of intron-encoded endonucleases"/>
    <property type="match status" value="1"/>
</dbReference>
<reference evidence="1 2" key="1">
    <citation type="submission" date="2018-07" db="EMBL/GenBank/DDBJ databases">
        <title>Comparative genomes isolates from brazilian mangrove.</title>
        <authorList>
            <person name="De Araujo J.E."/>
            <person name="Taketani R.G."/>
            <person name="Silva M.C.P."/>
            <person name="Lourenco M.V."/>
            <person name="Oliveira V.M."/>
            <person name="Andreote F.D."/>
        </authorList>
    </citation>
    <scope>NUCLEOTIDE SEQUENCE [LARGE SCALE GENOMIC DNA]</scope>
    <source>
        <strain evidence="1 2">HEX PRIS-MGV</strain>
    </source>
</reference>
<evidence type="ECO:0000313" key="2">
    <source>
        <dbReference type="Proteomes" id="UP000253562"/>
    </source>
</evidence>
<protein>
    <submittedName>
        <fullName evidence="1">Uncharacterized protein</fullName>
    </submittedName>
</protein>
<dbReference type="AlphaFoldDB" id="A0A368KPT1"/>
<evidence type="ECO:0000313" key="1">
    <source>
        <dbReference type="EMBL" id="RCS42295.1"/>
    </source>
</evidence>
<sequence length="147" mass="16637">MAKKRKRTEYFREYRRKNRERLLAQKAAKRRDARLWQAKRTGDHCLYVGRQGLAWGRSEAVPEGAQILLSGLPWLDAQAIVVHVAGKRGRAVERVSPDGSKIQFVSIKSAEKETGIGRGTIGRRLRDGRVDNQGCIWRGAPPHPNDI</sequence>